<sequence>MRQVFLIYLLCEAITKNEEQSVILPVSIQMLEQDITRCLIVFLKRYVFEASCAVKREDKVGIPMHLKLSDNSSKFPPLSPTTKKIDFKTATMLKIKGCEDEDTESSTETESVRSPSVEPAEFVSKHTIPNYSATVAREIIYSQNWNALKADNETTSKKYCPPSPVSRKRISDKLDVESKMVSLNTVDKKTERSVISVNMLAGDDKNSDNLLVYPMPVPRKNDLDHDYVQTTSSEGKNRNLSSQPVQYFIEALKKAKLVKELEKEKSVDSESLSNERRDENTDRANWRGSKVVATDMNSLAVAEASRATAGHGEKRVEEIDTSKKASAAKECSAVFDSTDSYEKSRESSIAHLISVEASKNYFADLGSKINVLTPDGKQPFQSESTLEAKRSAMQEEQKLVCSFYNKTQIIQASLENPPSKDYYTDEDLYFMTEDEQIFAACKRSIADQLRKDNETSATISLNSDEERSRMQCAHELMDQKLSPNIDKDLEVDVEVVEETADYTQKFEKQESEQSVDKLMIQKSSSDTNINLNVDKMVMETGDHPENFKQQKGENMNKLFESFENAALTTDINKLFVPEDHSDKQERTNEPEFCPDCEWTTSRNTGSTVDENTMDATEKTSSQPTCDTQFLESSSPNLRRYLTYSNYPLPATTSLSLKHPNDDEASKLLIKSLPSANNDLDVESIGNSDDESSQSSISDGFSNKDADEVFEVFGPQPIPYIPLSYDNRQSISVINQCAIAFKLLKTAPNTVIEWLYVPSSLKVLIDVTLVQCPVIEMDLYDRPIQLVDIEAICNCLFQSLAYYIAGSERDYQLLRNSIIRFEMDHPVEFAAIKGWTKNQWMCHIRLLTEIGLGADLELYAFATMFDIDVWVFHKGQWHCYRPRFQMLEGKSQEISVGNYRIGENEGVYLMYENCLFSPVLIPSNEIFLNKLIPTNSDDSSDNTNFTQDVQPKDGFYDHNDDVFFDTVTTTQDEVHDDNDDIFSDAAATIYDEVYDDNDDVLFDTATTTHEDTTQESYRLISVVSHLGQTTDRGHYICDAWCNKSKSWLFCNDESIIPIDEKSVLGRCRTGYVYLYLNR</sequence>
<dbReference type="InterPro" id="IPR001394">
    <property type="entry name" value="Peptidase_C19_UCH"/>
</dbReference>
<dbReference type="CDD" id="cd22755">
    <property type="entry name" value="OTU_CeDUB-like"/>
    <property type="match status" value="1"/>
</dbReference>
<evidence type="ECO:0000256" key="1">
    <source>
        <dbReference type="SAM" id="MobiDB-lite"/>
    </source>
</evidence>
<name>A0A498SLD8_ACAVI</name>
<dbReference type="Proteomes" id="UP000276991">
    <property type="component" value="Unassembled WGS sequence"/>
</dbReference>
<dbReference type="EMBL" id="UPTC01002174">
    <property type="protein sequence ID" value="VBB33139.1"/>
    <property type="molecule type" value="Genomic_DNA"/>
</dbReference>
<protein>
    <recommendedName>
        <fullName evidence="2">Peptidase C19 ubiquitin carboxyl-terminal hydrolase domain-containing protein</fullName>
    </recommendedName>
</protein>
<dbReference type="GO" id="GO:0004843">
    <property type="term" value="F:cysteine-type deubiquitinase activity"/>
    <property type="evidence" value="ECO:0007669"/>
    <property type="project" value="InterPro"/>
</dbReference>
<feature type="region of interest" description="Disordered" evidence="1">
    <location>
        <begin position="98"/>
        <end position="118"/>
    </location>
</feature>
<feature type="region of interest" description="Disordered" evidence="1">
    <location>
        <begin position="263"/>
        <end position="284"/>
    </location>
</feature>
<evidence type="ECO:0000313" key="3">
    <source>
        <dbReference type="EMBL" id="VBB33139.1"/>
    </source>
</evidence>
<feature type="region of interest" description="Disordered" evidence="1">
    <location>
        <begin position="580"/>
        <end position="630"/>
    </location>
</feature>
<dbReference type="AlphaFoldDB" id="A0A498SLD8"/>
<dbReference type="InterPro" id="IPR038765">
    <property type="entry name" value="Papain-like_cys_pep_sf"/>
</dbReference>
<keyword evidence="4" id="KW-1185">Reference proteome</keyword>
<feature type="compositionally biased region" description="Polar residues" evidence="1">
    <location>
        <begin position="598"/>
        <end position="630"/>
    </location>
</feature>
<dbReference type="Pfam" id="PF00443">
    <property type="entry name" value="UCH"/>
    <property type="match status" value="1"/>
</dbReference>
<organism evidence="3 4">
    <name type="scientific">Acanthocheilonema viteae</name>
    <name type="common">Filarial nematode worm</name>
    <name type="synonym">Dipetalonema viteae</name>
    <dbReference type="NCBI Taxonomy" id="6277"/>
    <lineage>
        <taxon>Eukaryota</taxon>
        <taxon>Metazoa</taxon>
        <taxon>Ecdysozoa</taxon>
        <taxon>Nematoda</taxon>
        <taxon>Chromadorea</taxon>
        <taxon>Rhabditida</taxon>
        <taxon>Spirurina</taxon>
        <taxon>Spiruromorpha</taxon>
        <taxon>Filarioidea</taxon>
        <taxon>Onchocercidae</taxon>
        <taxon>Acanthocheilonema</taxon>
    </lineage>
</organism>
<dbReference type="Gene3D" id="3.90.70.10">
    <property type="entry name" value="Cysteine proteinases"/>
    <property type="match status" value="1"/>
</dbReference>
<evidence type="ECO:0000259" key="2">
    <source>
        <dbReference type="Pfam" id="PF00443"/>
    </source>
</evidence>
<dbReference type="OrthoDB" id="5813749at2759"/>
<accession>A0A498SLD8</accession>
<proteinExistence type="predicted"/>
<dbReference type="GO" id="GO:0016579">
    <property type="term" value="P:protein deubiquitination"/>
    <property type="evidence" value="ECO:0007669"/>
    <property type="project" value="InterPro"/>
</dbReference>
<evidence type="ECO:0000313" key="4">
    <source>
        <dbReference type="Proteomes" id="UP000276991"/>
    </source>
</evidence>
<feature type="compositionally biased region" description="Basic and acidic residues" evidence="1">
    <location>
        <begin position="580"/>
        <end position="589"/>
    </location>
</feature>
<feature type="region of interest" description="Disordered" evidence="1">
    <location>
        <begin position="679"/>
        <end position="699"/>
    </location>
</feature>
<dbReference type="SUPFAM" id="SSF54001">
    <property type="entry name" value="Cysteine proteinases"/>
    <property type="match status" value="1"/>
</dbReference>
<feature type="compositionally biased region" description="Low complexity" evidence="1">
    <location>
        <begin position="108"/>
        <end position="118"/>
    </location>
</feature>
<dbReference type="PROSITE" id="PS00973">
    <property type="entry name" value="USP_2"/>
    <property type="match status" value="1"/>
</dbReference>
<dbReference type="CDD" id="cd02257">
    <property type="entry name" value="Peptidase_C19"/>
    <property type="match status" value="1"/>
</dbReference>
<dbReference type="STRING" id="6277.A0A498SLD8"/>
<dbReference type="Gene3D" id="3.90.70.80">
    <property type="match status" value="1"/>
</dbReference>
<dbReference type="InterPro" id="IPR018200">
    <property type="entry name" value="USP_CS"/>
</dbReference>
<feature type="domain" description="Peptidase C19 ubiquitin carboxyl-terminal hydrolase" evidence="2">
    <location>
        <begin position="1002"/>
        <end position="1074"/>
    </location>
</feature>
<gene>
    <name evidence="3" type="ORF">NAV_LOCUS7930</name>
</gene>
<reference evidence="3 4" key="1">
    <citation type="submission" date="2018-08" db="EMBL/GenBank/DDBJ databases">
        <authorList>
            <person name="Laetsch R D."/>
            <person name="Stevens L."/>
            <person name="Kumar S."/>
            <person name="Blaxter L. M."/>
        </authorList>
    </citation>
    <scope>NUCLEOTIDE SEQUENCE [LARGE SCALE GENOMIC DNA]</scope>
</reference>